<dbReference type="OMA" id="KHSRTYS"/>
<dbReference type="InterPro" id="IPR043472">
    <property type="entry name" value="Macro_dom-like"/>
</dbReference>
<organism evidence="1 2">
    <name type="scientific">Paramecium tetraurelia</name>
    <dbReference type="NCBI Taxonomy" id="5888"/>
    <lineage>
        <taxon>Eukaryota</taxon>
        <taxon>Sar</taxon>
        <taxon>Alveolata</taxon>
        <taxon>Ciliophora</taxon>
        <taxon>Intramacronucleata</taxon>
        <taxon>Oligohymenophorea</taxon>
        <taxon>Peniculida</taxon>
        <taxon>Parameciidae</taxon>
        <taxon>Paramecium</taxon>
    </lineage>
</organism>
<protein>
    <recommendedName>
        <fullName evidence="3">Macro domain-containing protein</fullName>
    </recommendedName>
</protein>
<dbReference type="OrthoDB" id="292801at2759"/>
<dbReference type="InParanoid" id="A0C8E2"/>
<dbReference type="Gene3D" id="3.40.220.10">
    <property type="entry name" value="Leucine Aminopeptidase, subunit E, domain 1"/>
    <property type="match status" value="1"/>
</dbReference>
<dbReference type="HOGENOM" id="CLU_1269036_0_0_1"/>
<evidence type="ECO:0008006" key="3">
    <source>
        <dbReference type="Google" id="ProtNLM"/>
    </source>
</evidence>
<sequence length="233" mass="26357">MGNNLCYQTGERSSLFPQLLLKYEMGNCEIVLTAGPVENEDVECLVIPTDSGYTNIKQSERPSFKQINEKCVFLPGNKKRKSQILAIVIDKNFSIKNDDGEDEKQTIYATVQEALRLAEQKLMKSIGFPVFESKDHTTSATIMLMAIKLSLTEQKINSLKRIAITLDVSNFAQSYKHIEQVSSFKWVFQQVFKGSEQLKHSRTYSSSINTQIDSISIDNIKSKVKSNTKDETP</sequence>
<gene>
    <name evidence="1" type="ORF">GSPATT00036192001</name>
</gene>
<dbReference type="GeneID" id="5020241"/>
<reference evidence="1 2" key="1">
    <citation type="journal article" date="2006" name="Nature">
        <title>Global trends of whole-genome duplications revealed by the ciliate Paramecium tetraurelia.</title>
        <authorList>
            <consortium name="Genoscope"/>
            <person name="Aury J.-M."/>
            <person name="Jaillon O."/>
            <person name="Duret L."/>
            <person name="Noel B."/>
            <person name="Jubin C."/>
            <person name="Porcel B.M."/>
            <person name="Segurens B."/>
            <person name="Daubin V."/>
            <person name="Anthouard V."/>
            <person name="Aiach N."/>
            <person name="Arnaiz O."/>
            <person name="Billaut A."/>
            <person name="Beisson J."/>
            <person name="Blanc I."/>
            <person name="Bouhouche K."/>
            <person name="Camara F."/>
            <person name="Duharcourt S."/>
            <person name="Guigo R."/>
            <person name="Gogendeau D."/>
            <person name="Katinka M."/>
            <person name="Keller A.-M."/>
            <person name="Kissmehl R."/>
            <person name="Klotz C."/>
            <person name="Koll F."/>
            <person name="Le Moue A."/>
            <person name="Lepere C."/>
            <person name="Malinsky S."/>
            <person name="Nowacki M."/>
            <person name="Nowak J.K."/>
            <person name="Plattner H."/>
            <person name="Poulain J."/>
            <person name="Ruiz F."/>
            <person name="Serrano V."/>
            <person name="Zagulski M."/>
            <person name="Dessen P."/>
            <person name="Betermier M."/>
            <person name="Weissenbach J."/>
            <person name="Scarpelli C."/>
            <person name="Schachter V."/>
            <person name="Sperling L."/>
            <person name="Meyer E."/>
            <person name="Cohen J."/>
            <person name="Wincker P."/>
        </authorList>
    </citation>
    <scope>NUCLEOTIDE SEQUENCE [LARGE SCALE GENOMIC DNA]</scope>
    <source>
        <strain evidence="1 2">Stock d4-2</strain>
    </source>
</reference>
<dbReference type="SUPFAM" id="SSF52949">
    <property type="entry name" value="Macro domain-like"/>
    <property type="match status" value="1"/>
</dbReference>
<dbReference type="AlphaFoldDB" id="A0C8E2"/>
<dbReference type="EMBL" id="CT868050">
    <property type="protein sequence ID" value="CAK67059.1"/>
    <property type="molecule type" value="Genomic_DNA"/>
</dbReference>
<evidence type="ECO:0000313" key="1">
    <source>
        <dbReference type="EMBL" id="CAK67059.1"/>
    </source>
</evidence>
<name>A0C8E2_PARTE</name>
<proteinExistence type="predicted"/>
<evidence type="ECO:0000313" key="2">
    <source>
        <dbReference type="Proteomes" id="UP000000600"/>
    </source>
</evidence>
<keyword evidence="2" id="KW-1185">Reference proteome</keyword>
<dbReference type="KEGG" id="ptm:GSPATT00036192001"/>
<accession>A0C8E2</accession>
<dbReference type="Proteomes" id="UP000000600">
    <property type="component" value="Unassembled WGS sequence"/>
</dbReference>
<dbReference type="RefSeq" id="XP_001434456.1">
    <property type="nucleotide sequence ID" value="XM_001434419.1"/>
</dbReference>